<accession>A0ACC0ZV53</accession>
<sequence>MGQEEMVTPGEVLGKATEVKTGKGTYMAEHNGIAYASLIGLLRTVSPPPECPDQRPTAKVAGHKAHGPIPEPGSVVIAQVCEREIYRHNQGFYSCLAYTFKNGFRSSNA</sequence>
<reference evidence="2" key="1">
    <citation type="journal article" date="2023" name="G3 (Bethesda)">
        <title>Genome assembly and association tests identify interacting loci associated with vigor, precocity, and sex in interspecific pistachio rootstocks.</title>
        <authorList>
            <person name="Palmer W."/>
            <person name="Jacygrad E."/>
            <person name="Sagayaradj S."/>
            <person name="Cavanaugh K."/>
            <person name="Han R."/>
            <person name="Bertier L."/>
            <person name="Beede B."/>
            <person name="Kafkas S."/>
            <person name="Golino D."/>
            <person name="Preece J."/>
            <person name="Michelmore R."/>
        </authorList>
    </citation>
    <scope>NUCLEOTIDE SEQUENCE [LARGE SCALE GENOMIC DNA]</scope>
</reference>
<dbReference type="Proteomes" id="UP001164250">
    <property type="component" value="Chromosome 13"/>
</dbReference>
<organism evidence="1 2">
    <name type="scientific">Pistacia atlantica</name>
    <dbReference type="NCBI Taxonomy" id="434234"/>
    <lineage>
        <taxon>Eukaryota</taxon>
        <taxon>Viridiplantae</taxon>
        <taxon>Streptophyta</taxon>
        <taxon>Embryophyta</taxon>
        <taxon>Tracheophyta</taxon>
        <taxon>Spermatophyta</taxon>
        <taxon>Magnoliopsida</taxon>
        <taxon>eudicotyledons</taxon>
        <taxon>Gunneridae</taxon>
        <taxon>Pentapetalae</taxon>
        <taxon>rosids</taxon>
        <taxon>malvids</taxon>
        <taxon>Sapindales</taxon>
        <taxon>Anacardiaceae</taxon>
        <taxon>Pistacia</taxon>
    </lineage>
</organism>
<comment type="caution">
    <text evidence="1">The sequence shown here is derived from an EMBL/GenBank/DDBJ whole genome shotgun (WGS) entry which is preliminary data.</text>
</comment>
<evidence type="ECO:0000313" key="2">
    <source>
        <dbReference type="Proteomes" id="UP001164250"/>
    </source>
</evidence>
<gene>
    <name evidence="1" type="ORF">Patl1_23101</name>
</gene>
<protein>
    <submittedName>
        <fullName evidence="1">Uncharacterized protein</fullName>
    </submittedName>
</protein>
<evidence type="ECO:0000313" key="1">
    <source>
        <dbReference type="EMBL" id="KAJ0078843.1"/>
    </source>
</evidence>
<keyword evidence="2" id="KW-1185">Reference proteome</keyword>
<dbReference type="EMBL" id="CM047909">
    <property type="protein sequence ID" value="KAJ0078843.1"/>
    <property type="molecule type" value="Genomic_DNA"/>
</dbReference>
<name>A0ACC0ZV53_9ROSI</name>
<proteinExistence type="predicted"/>